<dbReference type="Gene3D" id="2.60.40.690">
    <property type="entry name" value="Alpha-macroglobulin, receptor-binding domain"/>
    <property type="match status" value="1"/>
</dbReference>
<dbReference type="Pfam" id="PF17791">
    <property type="entry name" value="MG3"/>
    <property type="match status" value="1"/>
</dbReference>
<dbReference type="CDD" id="cd02897">
    <property type="entry name" value="A2M_2"/>
    <property type="match status" value="1"/>
</dbReference>
<dbReference type="Gene3D" id="2.60.40.10">
    <property type="entry name" value="Immunoglobulins"/>
    <property type="match status" value="1"/>
</dbReference>
<organism evidence="11 12">
    <name type="scientific">Anguilla anguilla</name>
    <name type="common">European freshwater eel</name>
    <name type="synonym">Muraena anguilla</name>
    <dbReference type="NCBI Taxonomy" id="7936"/>
    <lineage>
        <taxon>Eukaryota</taxon>
        <taxon>Metazoa</taxon>
        <taxon>Chordata</taxon>
        <taxon>Craniata</taxon>
        <taxon>Vertebrata</taxon>
        <taxon>Euteleostomi</taxon>
        <taxon>Actinopterygii</taxon>
        <taxon>Neopterygii</taxon>
        <taxon>Teleostei</taxon>
        <taxon>Anguilliformes</taxon>
        <taxon>Anguillidae</taxon>
        <taxon>Anguilla</taxon>
    </lineage>
</organism>
<dbReference type="EMBL" id="JAFIRN010000001">
    <property type="protein sequence ID" value="KAG5857399.1"/>
    <property type="molecule type" value="Genomic_DNA"/>
</dbReference>
<dbReference type="SMART" id="SM01360">
    <property type="entry name" value="A2M"/>
    <property type="match status" value="1"/>
</dbReference>
<dbReference type="Gene3D" id="2.60.40.1930">
    <property type="match status" value="2"/>
</dbReference>
<dbReference type="Gene3D" id="2.20.130.20">
    <property type="match status" value="1"/>
</dbReference>
<dbReference type="InterPro" id="IPR011625">
    <property type="entry name" value="A2M_N_BRD"/>
</dbReference>
<evidence type="ECO:0000259" key="9">
    <source>
        <dbReference type="SMART" id="SM01360"/>
    </source>
</evidence>
<dbReference type="SUPFAM" id="SSF48239">
    <property type="entry name" value="Terpenoid cyclases/Protein prenyltransferases"/>
    <property type="match status" value="1"/>
</dbReference>
<dbReference type="InterPro" id="IPR036595">
    <property type="entry name" value="A-macroglobulin_rcpt-bd_sf"/>
</dbReference>
<dbReference type="InterPro" id="IPR008930">
    <property type="entry name" value="Terpenoid_cyclase/PrenylTrfase"/>
</dbReference>
<keyword evidence="6" id="KW-1015">Disulfide bond</keyword>
<keyword evidence="2" id="KW-0646">Protease inhibitor</keyword>
<dbReference type="Pfam" id="PF00207">
    <property type="entry name" value="A2M"/>
    <property type="match status" value="1"/>
</dbReference>
<dbReference type="SMART" id="SM01359">
    <property type="entry name" value="A2M_N_2"/>
    <property type="match status" value="1"/>
</dbReference>
<dbReference type="InterPro" id="IPR050473">
    <property type="entry name" value="A2M/Complement_sys"/>
</dbReference>
<keyword evidence="4" id="KW-0722">Serine protease inhibitor</keyword>
<dbReference type="Pfam" id="PF07703">
    <property type="entry name" value="A2M_BRD"/>
    <property type="match status" value="1"/>
</dbReference>
<dbReference type="InterPro" id="IPR019742">
    <property type="entry name" value="MacrogloblnA2_CS"/>
</dbReference>
<dbReference type="Gene3D" id="1.50.10.20">
    <property type="match status" value="1"/>
</dbReference>
<dbReference type="GO" id="GO:0005615">
    <property type="term" value="C:extracellular space"/>
    <property type="evidence" value="ECO:0007669"/>
    <property type="project" value="InterPro"/>
</dbReference>
<dbReference type="InterPro" id="IPR047565">
    <property type="entry name" value="Alpha-macroglob_thiol-ester_cl"/>
</dbReference>
<evidence type="ECO:0000259" key="10">
    <source>
        <dbReference type="SMART" id="SM01361"/>
    </source>
</evidence>
<dbReference type="PROSITE" id="PS00477">
    <property type="entry name" value="ALPHA_2_MACROGLOBULIN"/>
    <property type="match status" value="1"/>
</dbReference>
<feature type="domain" description="Alpha-macroglobulin receptor-binding" evidence="10">
    <location>
        <begin position="1176"/>
        <end position="1260"/>
    </location>
</feature>
<keyword evidence="12" id="KW-1185">Reference proteome</keyword>
<reference evidence="11" key="1">
    <citation type="submission" date="2021-01" db="EMBL/GenBank/DDBJ databases">
        <title>A chromosome-scale assembly of European eel, Anguilla anguilla.</title>
        <authorList>
            <person name="Henkel C."/>
            <person name="Jong-Raadsen S.A."/>
            <person name="Dufour S."/>
            <person name="Weltzien F.-A."/>
            <person name="Palstra A.P."/>
            <person name="Pelster B."/>
            <person name="Spaink H.P."/>
            <person name="Van Den Thillart G.E."/>
            <person name="Jansen H."/>
            <person name="Zahm M."/>
            <person name="Klopp C."/>
            <person name="Cedric C."/>
            <person name="Louis A."/>
            <person name="Berthelot C."/>
            <person name="Parey E."/>
            <person name="Roest Crollius H."/>
            <person name="Montfort J."/>
            <person name="Robinson-Rechavi M."/>
            <person name="Bucao C."/>
            <person name="Bouchez O."/>
            <person name="Gislard M."/>
            <person name="Lluch J."/>
            <person name="Milhes M."/>
            <person name="Lampietro C."/>
            <person name="Lopez Roques C."/>
            <person name="Donnadieu C."/>
            <person name="Braasch I."/>
            <person name="Desvignes T."/>
            <person name="Postlethwait J."/>
            <person name="Bobe J."/>
            <person name="Guiguen Y."/>
            <person name="Dirks R."/>
        </authorList>
    </citation>
    <scope>NUCLEOTIDE SEQUENCE</scope>
    <source>
        <strain evidence="11">Tag_6206</strain>
        <tissue evidence="11">Liver</tissue>
    </source>
</reference>
<protein>
    <recommendedName>
        <fullName evidence="13">CD109</fullName>
    </recommendedName>
</protein>
<dbReference type="InterPro" id="IPR002890">
    <property type="entry name" value="MG2"/>
</dbReference>
<dbReference type="Gene3D" id="2.60.40.1940">
    <property type="match status" value="1"/>
</dbReference>
<evidence type="ECO:0000259" key="8">
    <source>
        <dbReference type="SMART" id="SM01359"/>
    </source>
</evidence>
<feature type="domain" description="Alpha-2-macroglobulin bait region" evidence="8">
    <location>
        <begin position="343"/>
        <end position="470"/>
    </location>
</feature>
<keyword evidence="3" id="KW-0732">Signal</keyword>
<dbReference type="Pfam" id="PF07677">
    <property type="entry name" value="A2M_recep"/>
    <property type="match status" value="1"/>
</dbReference>
<dbReference type="SMART" id="SM01361">
    <property type="entry name" value="A2M_recep"/>
    <property type="match status" value="1"/>
</dbReference>
<accession>A0A9D3S6G9</accession>
<gene>
    <name evidence="11" type="ORF">ANANG_G00019050</name>
</gene>
<dbReference type="InterPro" id="IPR041555">
    <property type="entry name" value="MG3"/>
</dbReference>
<comment type="similarity">
    <text evidence="1">Belongs to the protease inhibitor I39 (alpha-2-macroglobulin) family.</text>
</comment>
<evidence type="ECO:0008006" key="13">
    <source>
        <dbReference type="Google" id="ProtNLM"/>
    </source>
</evidence>
<evidence type="ECO:0000313" key="12">
    <source>
        <dbReference type="Proteomes" id="UP001044222"/>
    </source>
</evidence>
<evidence type="ECO:0000256" key="6">
    <source>
        <dbReference type="ARBA" id="ARBA00023157"/>
    </source>
</evidence>
<dbReference type="FunFam" id="2.60.40.1930:FF:000001">
    <property type="entry name" value="CD109 isoform 3"/>
    <property type="match status" value="1"/>
</dbReference>
<dbReference type="InterPro" id="IPR041813">
    <property type="entry name" value="A2M_TED"/>
</dbReference>
<dbReference type="FunFam" id="1.50.10.20:FF:000001">
    <property type="entry name" value="CD109 isoform 1"/>
    <property type="match status" value="1"/>
</dbReference>
<evidence type="ECO:0000256" key="2">
    <source>
        <dbReference type="ARBA" id="ARBA00022690"/>
    </source>
</evidence>
<keyword evidence="5" id="KW-0882">Thioester bond</keyword>
<dbReference type="SUPFAM" id="SSF49410">
    <property type="entry name" value="Alpha-macroglobulin receptor domain"/>
    <property type="match status" value="1"/>
</dbReference>
<dbReference type="Gene3D" id="2.60.120.1540">
    <property type="match status" value="1"/>
</dbReference>
<dbReference type="PANTHER" id="PTHR11412:SF136">
    <property type="entry name" value="CD109 ANTIGEN"/>
    <property type="match status" value="1"/>
</dbReference>
<evidence type="ECO:0000313" key="11">
    <source>
        <dbReference type="EMBL" id="KAG5857399.1"/>
    </source>
</evidence>
<comment type="caution">
    <text evidence="11">The sequence shown here is derived from an EMBL/GenBank/DDBJ whole genome shotgun (WGS) entry which is preliminary data.</text>
</comment>
<evidence type="ECO:0000256" key="7">
    <source>
        <dbReference type="ARBA" id="ARBA00023180"/>
    </source>
</evidence>
<evidence type="ECO:0000256" key="1">
    <source>
        <dbReference type="ARBA" id="ARBA00010952"/>
    </source>
</evidence>
<proteinExistence type="inferred from homology"/>
<dbReference type="Pfam" id="PF01835">
    <property type="entry name" value="MG2"/>
    <property type="match status" value="1"/>
</dbReference>
<feature type="domain" description="Alpha-2-macroglobulin" evidence="9">
    <location>
        <begin position="556"/>
        <end position="647"/>
    </location>
</feature>
<dbReference type="PANTHER" id="PTHR11412">
    <property type="entry name" value="MACROGLOBULIN / COMPLEMENT"/>
    <property type="match status" value="1"/>
</dbReference>
<keyword evidence="7" id="KW-0325">Glycoprotein</keyword>
<dbReference type="GO" id="GO:0004867">
    <property type="term" value="F:serine-type endopeptidase inhibitor activity"/>
    <property type="evidence" value="ECO:0007669"/>
    <property type="project" value="UniProtKB-KW"/>
</dbReference>
<sequence>MQLKALSFSTIIQTDKSHYEPGQAVKIRAISIYPGGKPHKAPADITIKDPKGNLVQQWLLVDGTLGVVSKEFQLSKNPPLGMWTISVSVNGVDSKRNFTVEYYEQPKFEVLVKVPTVIHYEDNLFGSVSAQYPYGKPVRGVLTVMAEFELFGSIFSANKTKKINGSADFVFSDDDFADQFNMYEGSVRSTDSMDKLVVNVTACVMETLTGLKYNRTMVVAVVNQKYHLNFYNHPKVLKPSLNFTAQLKVSLYNQNPLTLMDRATNVIINVTQRRYPELSRTESGDMESSSLHLSLPVPQDGIVNFQFQLMDQVSVLTILAQFQGTVQTLNLYRDYSSPSMSYIQIHRSNSSAHVGNPLWFTANSSYPLREFQYLVTSRGHLVETGTVTSMSFSLTPKESWVPLAHLVVYSVRSDGEIVNDATSFPVHQFQRNNVSLNWSQANVRPEQEVSLMVTVTEPRSLVGIWVVDKMTNCPELSNNLTEKPVLGGLTEDNMDENNLLFAMSGDPFSTFRAGNIMVLTDATLSPRERFEVRDEMQLPQQGVDWEPQVCRDSPETWLWLETNVSTSTTANLPFTVPDRITSWFASAFVVSDNLGLGLMSTPVKLTVFQNVFMTLDLPPFIIRGEQLVLEIQVYNNLELELKALVIVEESESFEFIFADNQSSSSAGARSVSVQSRNDATVLFPIRPKVLGMMSVTAKVMSFFASDTVTSTVLVKSEGIEKSFSKSLFLELVPSNQNHSSEITFTLPPDVVPGSQRAEVTAVGNILGPSLSGLESLIQMPYGCGEQNMIHFAPSIYVLQYLTITGQVEEAVYSRAIQFMMEGYQRELSYQRGDGSFSAFGDSDASGSTWLSAFVLRCFLQARPFIMIDVDVLSKTAAWLVGQQGSDGAFMEPGRVIHTELQGGLDGPVSLTAYALMALLEDQANKDLYASTVTSALSFLESKLSGGISSNYSLSLVAYALSLAEHVSAQTALNELLSRADIKDGVVFWSMPGAGLSASWQPRSANIEMAAYALLSLFTQAKVVEGISLMKWLSQQRNHLGGYGSTQDTVVALQALSHYAAFSGSDAIDLWITVKTMNSQVVARLHINSANSLLLQSQEIEAGKDVHLNVSIEGRGFALFQLNVFYNLNTRTLSRRRSNTMSDEAFDLDVGVTDTDLNHVSLTICTRLREGQQIVQTGMALMEVSMLTGLRPVEGGVRTNDVVRKVETPPGKVVLYLDSVTTSQVCIDIPAVRDFKVANVQDGTVLIYDYYEPRRKVERVYNSEMMRRTSLCSFCGKGCGSCGEKPKSGGVSVSGPRHNNVRSLACALVILAALMR</sequence>
<dbReference type="SMART" id="SM01419">
    <property type="entry name" value="Thiol-ester_cl"/>
    <property type="match status" value="1"/>
</dbReference>
<evidence type="ECO:0000256" key="3">
    <source>
        <dbReference type="ARBA" id="ARBA00022729"/>
    </source>
</evidence>
<dbReference type="InterPro" id="IPR009048">
    <property type="entry name" value="A-macroglobulin_rcpt-bd"/>
</dbReference>
<dbReference type="InterPro" id="IPR001599">
    <property type="entry name" value="Macroglobln_a2"/>
</dbReference>
<dbReference type="Pfam" id="PF07678">
    <property type="entry name" value="TED_complement"/>
    <property type="match status" value="1"/>
</dbReference>
<dbReference type="Proteomes" id="UP001044222">
    <property type="component" value="Unassembled WGS sequence"/>
</dbReference>
<dbReference type="InterPro" id="IPR013783">
    <property type="entry name" value="Ig-like_fold"/>
</dbReference>
<name>A0A9D3S6G9_ANGAN</name>
<evidence type="ECO:0000256" key="5">
    <source>
        <dbReference type="ARBA" id="ARBA00022966"/>
    </source>
</evidence>
<dbReference type="InterPro" id="IPR011626">
    <property type="entry name" value="Alpha-macroglobulin_TED"/>
</dbReference>
<evidence type="ECO:0000256" key="4">
    <source>
        <dbReference type="ARBA" id="ARBA00022900"/>
    </source>
</evidence>